<comment type="caution">
    <text evidence="8">The sequence shown here is derived from an EMBL/GenBank/DDBJ whole genome shotgun (WGS) entry which is preliminary data.</text>
</comment>
<dbReference type="GO" id="GO:0005506">
    <property type="term" value="F:iron ion binding"/>
    <property type="evidence" value="ECO:0007669"/>
    <property type="project" value="InterPro"/>
</dbReference>
<dbReference type="InterPro" id="IPR045054">
    <property type="entry name" value="P4HA-like"/>
</dbReference>
<dbReference type="InterPro" id="IPR044862">
    <property type="entry name" value="Pro_4_hyd_alph_FE2OG_OXY"/>
</dbReference>
<keyword evidence="6" id="KW-0732">Signal</keyword>
<organism evidence="8 9">
    <name type="scientific">Hymenoscyphus fraxineus</name>
    <dbReference type="NCBI Taxonomy" id="746836"/>
    <lineage>
        <taxon>Eukaryota</taxon>
        <taxon>Fungi</taxon>
        <taxon>Dikarya</taxon>
        <taxon>Ascomycota</taxon>
        <taxon>Pezizomycotina</taxon>
        <taxon>Leotiomycetes</taxon>
        <taxon>Helotiales</taxon>
        <taxon>Helotiaceae</taxon>
        <taxon>Hymenoscyphus</taxon>
    </lineage>
</organism>
<gene>
    <name evidence="8" type="ORF">HYFRA_00005454</name>
</gene>
<proteinExistence type="predicted"/>
<dbReference type="PANTHER" id="PTHR10869">
    <property type="entry name" value="PROLYL 4-HYDROXYLASE ALPHA SUBUNIT"/>
    <property type="match status" value="1"/>
</dbReference>
<evidence type="ECO:0000313" key="8">
    <source>
        <dbReference type="EMBL" id="CAG8951654.1"/>
    </source>
</evidence>
<dbReference type="AlphaFoldDB" id="A0A9N9KQK2"/>
<dbReference type="PANTHER" id="PTHR10869:SF246">
    <property type="entry name" value="TRANSMEMBRANE PROLYL 4-HYDROXYLASE"/>
    <property type="match status" value="1"/>
</dbReference>
<feature type="chain" id="PRO_5040480934" description="Prolyl 4-hydroxylase alpha subunit domain-containing protein" evidence="6">
    <location>
        <begin position="21"/>
        <end position="264"/>
    </location>
</feature>
<sequence>FNNRSATVFWSIVSIAALATLPSYDFRSYWYAGESATDAICDDHHGYQVEFVSQQPLLIHIQNFVSPSEAAYFTSILAQNYTHKLYVDEEDVKKKVAPRLAVLNQHDDFVKCILNRAQRFLGSMGSPDFELLSLARYSVPHQVRLHSDASQEPFMDSKTKRRYNRKTSFFVYIHASDDLEGGETIFPRIPYPLDMGLTANSGIVSIQNTSGVPALAVKPVSRSAVFWVGVKKDGTVDFDTIHEGLPLTKGEKIGMNIWAKHYID</sequence>
<feature type="non-terminal residue" evidence="8">
    <location>
        <position position="1"/>
    </location>
</feature>
<keyword evidence="9" id="KW-1185">Reference proteome</keyword>
<protein>
    <recommendedName>
        <fullName evidence="7">Prolyl 4-hydroxylase alpha subunit domain-containing protein</fullName>
    </recommendedName>
</protein>
<evidence type="ECO:0000259" key="7">
    <source>
        <dbReference type="SMART" id="SM00702"/>
    </source>
</evidence>
<evidence type="ECO:0000256" key="3">
    <source>
        <dbReference type="ARBA" id="ARBA00022964"/>
    </source>
</evidence>
<dbReference type="GO" id="GO:0004656">
    <property type="term" value="F:procollagen-proline 4-dioxygenase activity"/>
    <property type="evidence" value="ECO:0007669"/>
    <property type="project" value="TreeGrafter"/>
</dbReference>
<evidence type="ECO:0000256" key="2">
    <source>
        <dbReference type="ARBA" id="ARBA00022723"/>
    </source>
</evidence>
<dbReference type="Pfam" id="PF13640">
    <property type="entry name" value="2OG-FeII_Oxy_3"/>
    <property type="match status" value="1"/>
</dbReference>
<dbReference type="Gene3D" id="2.60.120.620">
    <property type="entry name" value="q2cbj1_9rhob like domain"/>
    <property type="match status" value="1"/>
</dbReference>
<feature type="signal peptide" evidence="6">
    <location>
        <begin position="1"/>
        <end position="20"/>
    </location>
</feature>
<keyword evidence="2" id="KW-0479">Metal-binding</keyword>
<keyword evidence="3" id="KW-0223">Dioxygenase</keyword>
<comment type="cofactor">
    <cofactor evidence="1">
        <name>L-ascorbate</name>
        <dbReference type="ChEBI" id="CHEBI:38290"/>
    </cofactor>
</comment>
<keyword evidence="5" id="KW-0408">Iron</keyword>
<evidence type="ECO:0000256" key="6">
    <source>
        <dbReference type="SAM" id="SignalP"/>
    </source>
</evidence>
<evidence type="ECO:0000256" key="4">
    <source>
        <dbReference type="ARBA" id="ARBA00023002"/>
    </source>
</evidence>
<reference evidence="8" key="1">
    <citation type="submission" date="2021-07" db="EMBL/GenBank/DDBJ databases">
        <authorList>
            <person name="Durling M."/>
        </authorList>
    </citation>
    <scope>NUCLEOTIDE SEQUENCE</scope>
</reference>
<dbReference type="GO" id="GO:0005783">
    <property type="term" value="C:endoplasmic reticulum"/>
    <property type="evidence" value="ECO:0007669"/>
    <property type="project" value="TreeGrafter"/>
</dbReference>
<evidence type="ECO:0000256" key="5">
    <source>
        <dbReference type="ARBA" id="ARBA00023004"/>
    </source>
</evidence>
<feature type="domain" description="Prolyl 4-hydroxylase alpha subunit" evidence="7">
    <location>
        <begin position="56"/>
        <end position="260"/>
    </location>
</feature>
<name>A0A9N9KQK2_9HELO</name>
<accession>A0A9N9KQK2</accession>
<keyword evidence="4" id="KW-0560">Oxidoreductase</keyword>
<dbReference type="Proteomes" id="UP000696280">
    <property type="component" value="Unassembled WGS sequence"/>
</dbReference>
<evidence type="ECO:0000256" key="1">
    <source>
        <dbReference type="ARBA" id="ARBA00001961"/>
    </source>
</evidence>
<dbReference type="EMBL" id="CAJVRL010000044">
    <property type="protein sequence ID" value="CAG8951654.1"/>
    <property type="molecule type" value="Genomic_DNA"/>
</dbReference>
<dbReference type="GO" id="GO:0031418">
    <property type="term" value="F:L-ascorbic acid binding"/>
    <property type="evidence" value="ECO:0007669"/>
    <property type="project" value="InterPro"/>
</dbReference>
<dbReference type="SMART" id="SM00702">
    <property type="entry name" value="P4Hc"/>
    <property type="match status" value="1"/>
</dbReference>
<dbReference type="InterPro" id="IPR006620">
    <property type="entry name" value="Pro_4_hyd_alph"/>
</dbReference>
<evidence type="ECO:0000313" key="9">
    <source>
        <dbReference type="Proteomes" id="UP000696280"/>
    </source>
</evidence>
<dbReference type="OrthoDB" id="420380at2759"/>